<feature type="transmembrane region" description="Helical" evidence="8">
    <location>
        <begin position="34"/>
        <end position="53"/>
    </location>
</feature>
<accession>A0ABS3L7X9</accession>
<dbReference type="RefSeq" id="WP_207672660.1">
    <property type="nucleotide sequence ID" value="NZ_JAFREM010000010.1"/>
</dbReference>
<feature type="transmembrane region" description="Helical" evidence="8">
    <location>
        <begin position="281"/>
        <end position="301"/>
    </location>
</feature>
<feature type="transmembrane region" description="Helical" evidence="8">
    <location>
        <begin position="81"/>
        <end position="99"/>
    </location>
</feature>
<dbReference type="Proteomes" id="UP000664601">
    <property type="component" value="Unassembled WGS sequence"/>
</dbReference>
<dbReference type="PANTHER" id="PTHR30445">
    <property type="entry name" value="K(+)_H(+) ANTIPORTER SUBUNIT KHTT"/>
    <property type="match status" value="1"/>
</dbReference>
<evidence type="ECO:0000259" key="9">
    <source>
        <dbReference type="Pfam" id="PF06826"/>
    </source>
</evidence>
<dbReference type="InterPro" id="IPR050144">
    <property type="entry name" value="AAE_transporter"/>
</dbReference>
<dbReference type="PANTHER" id="PTHR30445:SF8">
    <property type="entry name" value="K(+)_H(+) ANTIPORTER SUBUNIT KHTT"/>
    <property type="match status" value="1"/>
</dbReference>
<name>A0ABS3L7X9_9ENTE</name>
<organism evidence="10 11">
    <name type="scientific">Candidatus Enterococcus moelleringii</name>
    <dbReference type="NCBI Taxonomy" id="2815325"/>
    <lineage>
        <taxon>Bacteria</taxon>
        <taxon>Bacillati</taxon>
        <taxon>Bacillota</taxon>
        <taxon>Bacilli</taxon>
        <taxon>Lactobacillales</taxon>
        <taxon>Enterococcaceae</taxon>
        <taxon>Enterococcus</taxon>
    </lineage>
</organism>
<evidence type="ECO:0000256" key="5">
    <source>
        <dbReference type="ARBA" id="ARBA00022692"/>
    </source>
</evidence>
<evidence type="ECO:0000256" key="2">
    <source>
        <dbReference type="ARBA" id="ARBA00009854"/>
    </source>
</evidence>
<reference evidence="10 11" key="1">
    <citation type="submission" date="2021-03" db="EMBL/GenBank/DDBJ databases">
        <title>Enterococcal diversity collection.</title>
        <authorList>
            <person name="Gilmore M.S."/>
            <person name="Schwartzman J."/>
            <person name="Van Tyne D."/>
            <person name="Martin M."/>
            <person name="Earl A.M."/>
            <person name="Manson A.L."/>
            <person name="Straub T."/>
            <person name="Salamzade R."/>
            <person name="Saavedra J."/>
            <person name="Lebreton F."/>
            <person name="Prichula J."/>
            <person name="Schaufler K."/>
            <person name="Gaca A."/>
            <person name="Sgardioli B."/>
            <person name="Wagenaar J."/>
            <person name="Strong T."/>
        </authorList>
    </citation>
    <scope>NUCLEOTIDE SEQUENCE [LARGE SCALE GENOMIC DNA]</scope>
    <source>
        <strain evidence="10 11">669A</strain>
    </source>
</reference>
<feature type="transmembrane region" description="Helical" evidence="8">
    <location>
        <begin position="405"/>
        <end position="426"/>
    </location>
</feature>
<keyword evidence="4" id="KW-1003">Cell membrane</keyword>
<feature type="transmembrane region" description="Helical" evidence="8">
    <location>
        <begin position="346"/>
        <end position="365"/>
    </location>
</feature>
<evidence type="ECO:0000256" key="4">
    <source>
        <dbReference type="ARBA" id="ARBA00022475"/>
    </source>
</evidence>
<protein>
    <recommendedName>
        <fullName evidence="9">YidE/YbjL duplication domain-containing protein</fullName>
    </recommendedName>
</protein>
<keyword evidence="11" id="KW-1185">Reference proteome</keyword>
<keyword evidence="6 8" id="KW-1133">Transmembrane helix</keyword>
<feature type="transmembrane region" description="Helical" evidence="8">
    <location>
        <begin position="371"/>
        <end position="396"/>
    </location>
</feature>
<keyword evidence="5 8" id="KW-0812">Transmembrane</keyword>
<feature type="domain" description="YidE/YbjL duplication" evidence="9">
    <location>
        <begin position="16"/>
        <end position="245"/>
    </location>
</feature>
<comment type="caution">
    <text evidence="10">The sequence shown here is derived from an EMBL/GenBank/DDBJ whole genome shotgun (WGS) entry which is preliminary data.</text>
</comment>
<comment type="similarity">
    <text evidence="2">Belongs to the AAE transporter (TC 2.A.81) family.</text>
</comment>
<feature type="transmembrane region" description="Helical" evidence="8">
    <location>
        <begin position="111"/>
        <end position="131"/>
    </location>
</feature>
<feature type="transmembrane region" description="Helical" evidence="8">
    <location>
        <begin position="313"/>
        <end position="334"/>
    </location>
</feature>
<dbReference type="InterPro" id="IPR006512">
    <property type="entry name" value="YidE_YbjL"/>
</dbReference>
<evidence type="ECO:0000256" key="8">
    <source>
        <dbReference type="SAM" id="Phobius"/>
    </source>
</evidence>
<feature type="domain" description="YidE/YbjL duplication" evidence="9">
    <location>
        <begin position="288"/>
        <end position="457"/>
    </location>
</feature>
<proteinExistence type="inferred from homology"/>
<comment type="subcellular location">
    <subcellularLocation>
        <location evidence="1">Cell membrane</location>
        <topology evidence="1">Multi-pass membrane protein</topology>
    </subcellularLocation>
</comment>
<sequence length="461" mass="49879">MFFNLTEFVFNPFVLIFAAIFLGMLFGRIRIKSFCFGGSGVLFAGLFIGYFVLKYAHSFSESSDEYAAAQAFIEKGVIDHLLFNTFLVLFVTAIGLLASNSIKKVIKKYGFQFVILGFLITFMGAATSFVLTESLPQKDIFKVSGTYSGAMTSSPSLAAALETVQATTTEDAKNYETLPTKEKQMILDVLNDNSQENLTIENTQTLTQSQQKTFVEKASADVGIGHSISFPIGSIVVILSMSFIHKIFRINLKDEKEEFAKIMSDGDADETEKTNKFSKNVLFDVTGFALAALVGLIIGSIEIPLGSFGTFSLGMTGGALLGGLVLGSIGKIRFINFRMEDKVLQVLRTLCLEIFLAIVGLRYGFGVVESITGSGLTFVVVGFITAAVALMSGFLVGRYVFKMNWVLLSGAICGGMTNTTGMGTLIDVLDSDDAATGYGATFPFAMIGMVLFTIILHQFTA</sequence>
<feature type="transmembrane region" description="Helical" evidence="8">
    <location>
        <begin position="438"/>
        <end position="456"/>
    </location>
</feature>
<evidence type="ECO:0000256" key="1">
    <source>
        <dbReference type="ARBA" id="ARBA00004651"/>
    </source>
</evidence>
<dbReference type="NCBIfam" id="TIGR01625">
    <property type="entry name" value="YidE_YbjL_dupl"/>
    <property type="match status" value="1"/>
</dbReference>
<evidence type="ECO:0000313" key="11">
    <source>
        <dbReference type="Proteomes" id="UP000664601"/>
    </source>
</evidence>
<feature type="transmembrane region" description="Helical" evidence="8">
    <location>
        <begin position="224"/>
        <end position="244"/>
    </location>
</feature>
<evidence type="ECO:0000256" key="7">
    <source>
        <dbReference type="ARBA" id="ARBA00023136"/>
    </source>
</evidence>
<dbReference type="Pfam" id="PF06826">
    <property type="entry name" value="Asp-Al_Ex"/>
    <property type="match status" value="2"/>
</dbReference>
<keyword evidence="7 8" id="KW-0472">Membrane</keyword>
<evidence type="ECO:0000313" key="10">
    <source>
        <dbReference type="EMBL" id="MBO1305722.1"/>
    </source>
</evidence>
<dbReference type="EMBL" id="JAFREM010000010">
    <property type="protein sequence ID" value="MBO1305722.1"/>
    <property type="molecule type" value="Genomic_DNA"/>
</dbReference>
<gene>
    <name evidence="10" type="ORF">JZO70_06110</name>
</gene>
<evidence type="ECO:0000256" key="6">
    <source>
        <dbReference type="ARBA" id="ARBA00022989"/>
    </source>
</evidence>
<feature type="transmembrane region" description="Helical" evidence="8">
    <location>
        <begin position="6"/>
        <end position="27"/>
    </location>
</feature>
<evidence type="ECO:0000256" key="3">
    <source>
        <dbReference type="ARBA" id="ARBA00022448"/>
    </source>
</evidence>
<keyword evidence="3" id="KW-0813">Transport</keyword>